<evidence type="ECO:0000313" key="2">
    <source>
        <dbReference type="EMBL" id="SMF78770.1"/>
    </source>
</evidence>
<accession>A0A1X7H2R4</accession>
<feature type="transmembrane region" description="Helical" evidence="1">
    <location>
        <begin position="26"/>
        <end position="44"/>
    </location>
</feature>
<keyword evidence="1" id="KW-0472">Membrane</keyword>
<feature type="transmembrane region" description="Helical" evidence="1">
    <location>
        <begin position="51"/>
        <end position="71"/>
    </location>
</feature>
<evidence type="ECO:0008006" key="4">
    <source>
        <dbReference type="Google" id="ProtNLM"/>
    </source>
</evidence>
<evidence type="ECO:0000313" key="3">
    <source>
        <dbReference type="Proteomes" id="UP000192934"/>
    </source>
</evidence>
<keyword evidence="1" id="KW-1133">Transmembrane helix</keyword>
<keyword evidence="3" id="KW-1185">Reference proteome</keyword>
<dbReference type="Proteomes" id="UP000192934">
    <property type="component" value="Chromosome I"/>
</dbReference>
<keyword evidence="1" id="KW-0812">Transmembrane</keyword>
<proteinExistence type="predicted"/>
<dbReference type="STRING" id="941907.SAMN06295910_2754"/>
<organism evidence="2 3">
    <name type="scientific">Allosphingosinicella indica</name>
    <dbReference type="NCBI Taxonomy" id="941907"/>
    <lineage>
        <taxon>Bacteria</taxon>
        <taxon>Pseudomonadati</taxon>
        <taxon>Pseudomonadota</taxon>
        <taxon>Alphaproteobacteria</taxon>
        <taxon>Sphingomonadales</taxon>
        <taxon>Sphingomonadaceae</taxon>
        <taxon>Allosphingosinicella</taxon>
    </lineage>
</organism>
<name>A0A1X7H2R4_9SPHN</name>
<evidence type="ECO:0000256" key="1">
    <source>
        <dbReference type="SAM" id="Phobius"/>
    </source>
</evidence>
<dbReference type="AlphaFoldDB" id="A0A1X7H2R4"/>
<protein>
    <recommendedName>
        <fullName evidence="4">VanZ family protein</fullName>
    </recommendedName>
</protein>
<feature type="transmembrane region" description="Helical" evidence="1">
    <location>
        <begin position="77"/>
        <end position="97"/>
    </location>
</feature>
<reference evidence="3" key="1">
    <citation type="submission" date="2017-04" db="EMBL/GenBank/DDBJ databases">
        <authorList>
            <person name="Varghese N."/>
            <person name="Submissions S."/>
        </authorList>
    </citation>
    <scope>NUCLEOTIDE SEQUENCE [LARGE SCALE GENOMIC DNA]</scope>
    <source>
        <strain evidence="3">Dd16</strain>
    </source>
</reference>
<dbReference type="EMBL" id="LT840185">
    <property type="protein sequence ID" value="SMF78770.1"/>
    <property type="molecule type" value="Genomic_DNA"/>
</dbReference>
<sequence length="108" mass="11663">MFWLAALFAFVMAVIPAPPSLASDKIEHMLAFSVLAALSLLAYPRLPAWKIFPAFAMFGGAIELIQALPIVGRDGDWFDWLADLAAAGMVLVLGSGLRRVYRRAAASV</sequence>
<gene>
    <name evidence="2" type="ORF">SAMN06295910_2754</name>
</gene>